<dbReference type="EMBL" id="BARW01042295">
    <property type="protein sequence ID" value="GAJ21468.1"/>
    <property type="molecule type" value="Genomic_DNA"/>
</dbReference>
<evidence type="ECO:0000313" key="1">
    <source>
        <dbReference type="EMBL" id="GAJ21468.1"/>
    </source>
</evidence>
<dbReference type="AlphaFoldDB" id="X1UVG7"/>
<sequence length="39" mass="4522">MLSGDCLINLLDFAYFFGFAQKAEKQGFSNCRWVWLKSS</sequence>
<reference evidence="1" key="1">
    <citation type="journal article" date="2014" name="Front. Microbiol.">
        <title>High frequency of phylogenetically diverse reductive dehalogenase-homologous genes in deep subseafloor sedimentary metagenomes.</title>
        <authorList>
            <person name="Kawai M."/>
            <person name="Futagami T."/>
            <person name="Toyoda A."/>
            <person name="Takaki Y."/>
            <person name="Nishi S."/>
            <person name="Hori S."/>
            <person name="Arai W."/>
            <person name="Tsubouchi T."/>
            <person name="Morono Y."/>
            <person name="Uchiyama I."/>
            <person name="Ito T."/>
            <person name="Fujiyama A."/>
            <person name="Inagaki F."/>
            <person name="Takami H."/>
        </authorList>
    </citation>
    <scope>NUCLEOTIDE SEQUENCE</scope>
    <source>
        <strain evidence="1">Expedition CK06-06</strain>
    </source>
</reference>
<gene>
    <name evidence="1" type="ORF">S12H4_62780</name>
</gene>
<protein>
    <submittedName>
        <fullName evidence="1">Uncharacterized protein</fullName>
    </submittedName>
</protein>
<accession>X1UVG7</accession>
<name>X1UVG7_9ZZZZ</name>
<feature type="non-terminal residue" evidence="1">
    <location>
        <position position="39"/>
    </location>
</feature>
<comment type="caution">
    <text evidence="1">The sequence shown here is derived from an EMBL/GenBank/DDBJ whole genome shotgun (WGS) entry which is preliminary data.</text>
</comment>
<proteinExistence type="predicted"/>
<organism evidence="1">
    <name type="scientific">marine sediment metagenome</name>
    <dbReference type="NCBI Taxonomy" id="412755"/>
    <lineage>
        <taxon>unclassified sequences</taxon>
        <taxon>metagenomes</taxon>
        <taxon>ecological metagenomes</taxon>
    </lineage>
</organism>